<dbReference type="EMBL" id="CAJVPL010002275">
    <property type="protein sequence ID" value="CAG8605331.1"/>
    <property type="molecule type" value="Genomic_DNA"/>
</dbReference>
<feature type="domain" description="Helicase/UvrB N-terminal" evidence="2">
    <location>
        <begin position="4"/>
        <end position="95"/>
    </location>
</feature>
<reference evidence="3" key="1">
    <citation type="submission" date="2021-06" db="EMBL/GenBank/DDBJ databases">
        <authorList>
            <person name="Kallberg Y."/>
            <person name="Tangrot J."/>
            <person name="Rosling A."/>
        </authorList>
    </citation>
    <scope>NUCLEOTIDE SEQUENCE</scope>
    <source>
        <strain evidence="3">MT106</strain>
    </source>
</reference>
<dbReference type="GO" id="GO:0003677">
    <property type="term" value="F:DNA binding"/>
    <property type="evidence" value="ECO:0007669"/>
    <property type="project" value="InterPro"/>
</dbReference>
<organism evidence="3 4">
    <name type="scientific">Ambispora gerdemannii</name>
    <dbReference type="NCBI Taxonomy" id="144530"/>
    <lineage>
        <taxon>Eukaryota</taxon>
        <taxon>Fungi</taxon>
        <taxon>Fungi incertae sedis</taxon>
        <taxon>Mucoromycota</taxon>
        <taxon>Glomeromycotina</taxon>
        <taxon>Glomeromycetes</taxon>
        <taxon>Archaeosporales</taxon>
        <taxon>Ambisporaceae</taxon>
        <taxon>Ambispora</taxon>
    </lineage>
</organism>
<dbReference type="GO" id="GO:0005524">
    <property type="term" value="F:ATP binding"/>
    <property type="evidence" value="ECO:0007669"/>
    <property type="project" value="InterPro"/>
</dbReference>
<dbReference type="InterPro" id="IPR006935">
    <property type="entry name" value="Helicase/UvrB_N"/>
</dbReference>
<keyword evidence="4" id="KW-1185">Reference proteome</keyword>
<dbReference type="InterPro" id="IPR027417">
    <property type="entry name" value="P-loop_NTPase"/>
</dbReference>
<evidence type="ECO:0000313" key="4">
    <source>
        <dbReference type="Proteomes" id="UP000789831"/>
    </source>
</evidence>
<protein>
    <submittedName>
        <fullName evidence="3">9131_t:CDS:1</fullName>
    </submittedName>
</protein>
<proteinExistence type="predicted"/>
<dbReference type="AlphaFoldDB" id="A0A9N9GG34"/>
<dbReference type="Pfam" id="PF04851">
    <property type="entry name" value="ResIII"/>
    <property type="match status" value="1"/>
</dbReference>
<accession>A0A9N9GG34</accession>
<gene>
    <name evidence="3" type="ORF">AGERDE_LOCUS9311</name>
</gene>
<name>A0A9N9GG34_9GLOM</name>
<dbReference type="Proteomes" id="UP000789831">
    <property type="component" value="Unassembled WGS sequence"/>
</dbReference>
<dbReference type="OrthoDB" id="2440785at2759"/>
<keyword evidence="1" id="KW-0547">Nucleotide-binding</keyword>
<keyword evidence="1" id="KW-0347">Helicase</keyword>
<dbReference type="GO" id="GO:0016787">
    <property type="term" value="F:hydrolase activity"/>
    <property type="evidence" value="ECO:0007669"/>
    <property type="project" value="InterPro"/>
</dbReference>
<evidence type="ECO:0000259" key="2">
    <source>
        <dbReference type="Pfam" id="PF04851"/>
    </source>
</evidence>
<dbReference type="GO" id="GO:0004386">
    <property type="term" value="F:helicase activity"/>
    <property type="evidence" value="ECO:0007669"/>
    <property type="project" value="UniProtKB-KW"/>
</dbReference>
<comment type="caution">
    <text evidence="3">The sequence shown here is derived from an EMBL/GenBank/DDBJ whole genome shotgun (WGS) entry which is preliminary data.</text>
</comment>
<evidence type="ECO:0000256" key="1">
    <source>
        <dbReference type="ARBA" id="ARBA00022806"/>
    </source>
</evidence>
<evidence type="ECO:0000313" key="3">
    <source>
        <dbReference type="EMBL" id="CAG8605331.1"/>
    </source>
</evidence>
<keyword evidence="1" id="KW-0067">ATP-binding</keyword>
<dbReference type="SUPFAM" id="SSF52540">
    <property type="entry name" value="P-loop containing nucleoside triphosphate hydrolases"/>
    <property type="match status" value="1"/>
</dbReference>
<sequence length="253" mass="28277">MTTKLYPYQENVVDRIEEKFNQHVEKILKQEISAETPSVCFLKSITGSGKTAMLTATAERLLKKKVYPLSQLRSTLPTTDGHIIYLATTSTFNINVKNKEDYRLIYDKGEDEGGVSGHHFTSQQVDMLLELEPEGIILASGTPTYAGRLGGLIEQAKIEMEDLVVSVPTSKVVNEGLIKTKLLSFGYDETSMEGIINSLVEDLNKLNKLAKKKGLPNLKAIYVCKTNLLETESRQKDNLDLPFEQRKSPPILI</sequence>
<keyword evidence="1" id="KW-0378">Hydrolase</keyword>